<dbReference type="SUPFAM" id="SSF88713">
    <property type="entry name" value="Glycoside hydrolase/deacetylase"/>
    <property type="match status" value="1"/>
</dbReference>
<accession>A0A139A352</accession>
<evidence type="ECO:0000256" key="1">
    <source>
        <dbReference type="SAM" id="MobiDB-lite"/>
    </source>
</evidence>
<reference evidence="3 4" key="1">
    <citation type="journal article" date="2015" name="Genome Biol. Evol.">
        <title>Phylogenomic analyses indicate that early fungi evolved digesting cell walls of algal ancestors of land plants.</title>
        <authorList>
            <person name="Chang Y."/>
            <person name="Wang S."/>
            <person name="Sekimoto S."/>
            <person name="Aerts A.L."/>
            <person name="Choi C."/>
            <person name="Clum A."/>
            <person name="LaButti K.M."/>
            <person name="Lindquist E.A."/>
            <person name="Yee Ngan C."/>
            <person name="Ohm R.A."/>
            <person name="Salamov A.A."/>
            <person name="Grigoriev I.V."/>
            <person name="Spatafora J.W."/>
            <person name="Berbee M.L."/>
        </authorList>
    </citation>
    <scope>NUCLEOTIDE SEQUENCE [LARGE SCALE GENOMIC DNA]</scope>
    <source>
        <strain evidence="3 4">JEL478</strain>
    </source>
</reference>
<evidence type="ECO:0000313" key="4">
    <source>
        <dbReference type="Proteomes" id="UP000070544"/>
    </source>
</evidence>
<evidence type="ECO:0000256" key="2">
    <source>
        <dbReference type="SAM" id="SignalP"/>
    </source>
</evidence>
<keyword evidence="2" id="KW-0732">Signal</keyword>
<organism evidence="3 4">
    <name type="scientific">Gonapodya prolifera (strain JEL478)</name>
    <name type="common">Monoblepharis prolifera</name>
    <dbReference type="NCBI Taxonomy" id="1344416"/>
    <lineage>
        <taxon>Eukaryota</taxon>
        <taxon>Fungi</taxon>
        <taxon>Fungi incertae sedis</taxon>
        <taxon>Chytridiomycota</taxon>
        <taxon>Chytridiomycota incertae sedis</taxon>
        <taxon>Monoblepharidomycetes</taxon>
        <taxon>Monoblepharidales</taxon>
        <taxon>Gonapodyaceae</taxon>
        <taxon>Gonapodya</taxon>
    </lineage>
</organism>
<dbReference type="EMBL" id="KQ965809">
    <property type="protein sequence ID" value="KXS11099.1"/>
    <property type="molecule type" value="Genomic_DNA"/>
</dbReference>
<evidence type="ECO:0008006" key="5">
    <source>
        <dbReference type="Google" id="ProtNLM"/>
    </source>
</evidence>
<proteinExistence type="predicted"/>
<keyword evidence="4" id="KW-1185">Reference proteome</keyword>
<dbReference type="OrthoDB" id="2145317at2759"/>
<dbReference type="InterPro" id="IPR011330">
    <property type="entry name" value="Glyco_hydro/deAcase_b/a-brl"/>
</dbReference>
<dbReference type="GO" id="GO:0005975">
    <property type="term" value="P:carbohydrate metabolic process"/>
    <property type="evidence" value="ECO:0007669"/>
    <property type="project" value="InterPro"/>
</dbReference>
<dbReference type="Proteomes" id="UP000070544">
    <property type="component" value="Unassembled WGS sequence"/>
</dbReference>
<name>A0A139A352_GONPJ</name>
<dbReference type="STRING" id="1344416.A0A139A352"/>
<feature type="chain" id="PRO_5007295918" description="Carbohydrate esterase family 4 protein" evidence="2">
    <location>
        <begin position="21"/>
        <end position="325"/>
    </location>
</feature>
<gene>
    <name evidence="3" type="ORF">M427DRAFT_61185</name>
</gene>
<feature type="region of interest" description="Disordered" evidence="1">
    <location>
        <begin position="277"/>
        <end position="296"/>
    </location>
</feature>
<dbReference type="AlphaFoldDB" id="A0A139A352"/>
<evidence type="ECO:0000313" key="3">
    <source>
        <dbReference type="EMBL" id="KXS11099.1"/>
    </source>
</evidence>
<dbReference type="Gene3D" id="3.20.20.370">
    <property type="entry name" value="Glycoside hydrolase/deacetylase"/>
    <property type="match status" value="1"/>
</dbReference>
<feature type="signal peptide" evidence="2">
    <location>
        <begin position="1"/>
        <end position="20"/>
    </location>
</feature>
<sequence length="325" mass="33052">MAPIVASLVGMLAFVSAAMAQTGTYGFTNPSYYPNQCKTGQVSVFWAGGPAANTATLFSNVIAGGTNASALTFFAITRYLKDVTSNVPLTQVSNAGALIGLQWPTTVSILNATDAQIIQQLSDDCNAVFQYTQKAPKYIYLPIDTPQSAYNTVKSQGYIPVGYNLDSGDYMYASSNNAAACQTGILQNYITAFTQLPNGTSTYVAVNSDLWPCSAQTAPFIFATIRSYNYTAVNIATCLGDTSPYRTCEFCSGTGSAPAASSASSSGTKAATATAGPTAASPAAAPPAAATSGAAKPGAAPRSSSISVGGSLSALAGVALAALAL</sequence>
<protein>
    <recommendedName>
        <fullName evidence="5">Carbohydrate esterase family 4 protein</fullName>
    </recommendedName>
</protein>